<comment type="caution">
    <text evidence="1">The sequence shown here is derived from an EMBL/GenBank/DDBJ whole genome shotgun (WGS) entry which is preliminary data.</text>
</comment>
<dbReference type="AlphaFoldDB" id="A0A6D2IV19"/>
<evidence type="ECO:0000313" key="1">
    <source>
        <dbReference type="EMBL" id="CAA7034393.1"/>
    </source>
</evidence>
<sequence length="77" mass="8541">MPQNLRSFIIAQVTRGGRSVLSRRSFSSSRRSNGASTEELEESLKVLRTISLLRITGYPLGCYAGMDEEGEGIFLFP</sequence>
<organism evidence="1 2">
    <name type="scientific">Microthlaspi erraticum</name>
    <dbReference type="NCBI Taxonomy" id="1685480"/>
    <lineage>
        <taxon>Eukaryota</taxon>
        <taxon>Viridiplantae</taxon>
        <taxon>Streptophyta</taxon>
        <taxon>Embryophyta</taxon>
        <taxon>Tracheophyta</taxon>
        <taxon>Spermatophyta</taxon>
        <taxon>Magnoliopsida</taxon>
        <taxon>eudicotyledons</taxon>
        <taxon>Gunneridae</taxon>
        <taxon>Pentapetalae</taxon>
        <taxon>rosids</taxon>
        <taxon>malvids</taxon>
        <taxon>Brassicales</taxon>
        <taxon>Brassicaceae</taxon>
        <taxon>Coluteocarpeae</taxon>
        <taxon>Microthlaspi</taxon>
    </lineage>
</organism>
<dbReference type="EMBL" id="CACVBM020001146">
    <property type="protein sequence ID" value="CAA7034393.1"/>
    <property type="molecule type" value="Genomic_DNA"/>
</dbReference>
<proteinExistence type="predicted"/>
<gene>
    <name evidence="1" type="ORF">MERR_LOCUS21628</name>
</gene>
<evidence type="ECO:0000313" key="2">
    <source>
        <dbReference type="Proteomes" id="UP000467841"/>
    </source>
</evidence>
<name>A0A6D2IV19_9BRAS</name>
<keyword evidence="2" id="KW-1185">Reference proteome</keyword>
<protein>
    <submittedName>
        <fullName evidence="1">Uncharacterized protein</fullName>
    </submittedName>
</protein>
<reference evidence="1" key="1">
    <citation type="submission" date="2020-01" db="EMBL/GenBank/DDBJ databases">
        <authorList>
            <person name="Mishra B."/>
        </authorList>
    </citation>
    <scope>NUCLEOTIDE SEQUENCE [LARGE SCALE GENOMIC DNA]</scope>
</reference>
<dbReference type="Proteomes" id="UP000467841">
    <property type="component" value="Unassembled WGS sequence"/>
</dbReference>
<accession>A0A6D2IV19</accession>